<name>A0ABY5TYQ4_9MOLU</name>
<dbReference type="PANTHER" id="PTHR33295">
    <property type="entry name" value="ATPASE"/>
    <property type="match status" value="1"/>
</dbReference>
<dbReference type="InterPro" id="IPR027417">
    <property type="entry name" value="P-loop_NTPase"/>
</dbReference>
<feature type="domain" description="AAA" evidence="1">
    <location>
        <begin position="19"/>
        <end position="166"/>
    </location>
</feature>
<accession>A0ABY5TYQ4</accession>
<dbReference type="Proteomes" id="UP001059819">
    <property type="component" value="Chromosome"/>
</dbReference>
<evidence type="ECO:0000259" key="2">
    <source>
        <dbReference type="Pfam" id="PF13635"/>
    </source>
</evidence>
<evidence type="ECO:0000313" key="4">
    <source>
        <dbReference type="Proteomes" id="UP001059819"/>
    </source>
</evidence>
<organism evidence="3 4">
    <name type="scientific">Mycoplasma cottewii</name>
    <dbReference type="NCBI Taxonomy" id="51364"/>
    <lineage>
        <taxon>Bacteria</taxon>
        <taxon>Bacillati</taxon>
        <taxon>Mycoplasmatota</taxon>
        <taxon>Mollicutes</taxon>
        <taxon>Mycoplasmataceae</taxon>
        <taxon>Mycoplasma</taxon>
    </lineage>
</organism>
<proteinExistence type="predicted"/>
<dbReference type="Pfam" id="PF13635">
    <property type="entry name" value="DUF4143"/>
    <property type="match status" value="1"/>
</dbReference>
<sequence>MSIRRDFYLNKLINKMNNGKVKVITGIRRCGKSFLLFNIFNDYLISKGVKEEQIIKLSLDSVKNISLRDPLKLIEHIEQFIVSNEEKYYVFIDEIQYCEIIDNPYVKNSRHKITFVDVLIELMKRDNVDVYVTGSNSVMLSSEILTQFRDRSNRIHVLPLSFSEILPLFADQKKALEHYFYYGGLPGVYILDTEDEKVEYLVNLFNELYIKDILERKSIHKDKYVLEILLNFISSSIGSLTNPSKLSKRFDSETKIQISPTTVSNYLDYFEQSFLISSCYKFNVKGGKVFKTPLKYYFEDLGLRNARLDFNQYEENHIMENIIYNELKRRGFIINTGVVETFSTVDNKTNRKTLEVDFVAKKANKKYYIQSAYQMPTQEKKEQEARSLYNIDDSFKKIIITFDNSIPKYDQKGVLYIGLIDFLLDGSFIDSEV</sequence>
<evidence type="ECO:0000313" key="3">
    <source>
        <dbReference type="EMBL" id="UWD35161.1"/>
    </source>
</evidence>
<protein>
    <submittedName>
        <fullName evidence="3">ATP-binding protein</fullName>
    </submittedName>
</protein>
<dbReference type="Pfam" id="PF13173">
    <property type="entry name" value="AAA_14"/>
    <property type="match status" value="1"/>
</dbReference>
<dbReference type="GO" id="GO:0005524">
    <property type="term" value="F:ATP binding"/>
    <property type="evidence" value="ECO:0007669"/>
    <property type="project" value="UniProtKB-KW"/>
</dbReference>
<gene>
    <name evidence="3" type="ORF">NX779_00680</name>
</gene>
<dbReference type="EMBL" id="CP103424">
    <property type="protein sequence ID" value="UWD35161.1"/>
    <property type="molecule type" value="Genomic_DNA"/>
</dbReference>
<dbReference type="RefSeq" id="WP_259430314.1">
    <property type="nucleotide sequence ID" value="NZ_CP103424.1"/>
</dbReference>
<evidence type="ECO:0000259" key="1">
    <source>
        <dbReference type="Pfam" id="PF13173"/>
    </source>
</evidence>
<keyword evidence="3" id="KW-0547">Nucleotide-binding</keyword>
<feature type="domain" description="DUF4143" evidence="2">
    <location>
        <begin position="211"/>
        <end position="370"/>
    </location>
</feature>
<reference evidence="3" key="1">
    <citation type="submission" date="2022-08" db="EMBL/GenBank/DDBJ databases">
        <title>Complete genome sequence of Mycoplasma cottewii type strain VIS.</title>
        <authorList>
            <person name="Spergser J."/>
        </authorList>
    </citation>
    <scope>NUCLEOTIDE SEQUENCE</scope>
    <source>
        <strain evidence="3">VIS</strain>
    </source>
</reference>
<dbReference type="InterPro" id="IPR041682">
    <property type="entry name" value="AAA_14"/>
</dbReference>
<dbReference type="PANTHER" id="PTHR33295:SF18">
    <property type="entry name" value="AAA+ ATPASE DOMAIN-CONTAINING PROTEIN"/>
    <property type="match status" value="1"/>
</dbReference>
<keyword evidence="3" id="KW-0067">ATP-binding</keyword>
<dbReference type="InterPro" id="IPR025420">
    <property type="entry name" value="DUF4143"/>
</dbReference>
<keyword evidence="4" id="KW-1185">Reference proteome</keyword>
<dbReference type="SUPFAM" id="SSF52540">
    <property type="entry name" value="P-loop containing nucleoside triphosphate hydrolases"/>
    <property type="match status" value="1"/>
</dbReference>